<dbReference type="PANTHER" id="PTHR42812">
    <property type="entry name" value="BETA-XYLOSIDASE"/>
    <property type="match status" value="1"/>
</dbReference>
<keyword evidence="7" id="KW-1185">Reference proteome</keyword>
<evidence type="ECO:0000256" key="2">
    <source>
        <dbReference type="ARBA" id="ARBA00022729"/>
    </source>
</evidence>
<dbReference type="CDD" id="cd08999">
    <property type="entry name" value="GH43_ABN-like"/>
    <property type="match status" value="1"/>
</dbReference>
<evidence type="ECO:0000313" key="7">
    <source>
        <dbReference type="Proteomes" id="UP000452235"/>
    </source>
</evidence>
<name>A0A5M3Z884_ASPTE</name>
<evidence type="ECO:0000256" key="4">
    <source>
        <dbReference type="ARBA" id="ARBA00023295"/>
    </source>
</evidence>
<proteinExistence type="inferred from homology"/>
<evidence type="ECO:0000256" key="1">
    <source>
        <dbReference type="ARBA" id="ARBA00009865"/>
    </source>
</evidence>
<organism evidence="6 7">
    <name type="scientific">Aspergillus terreus</name>
    <dbReference type="NCBI Taxonomy" id="33178"/>
    <lineage>
        <taxon>Eukaryota</taxon>
        <taxon>Fungi</taxon>
        <taxon>Dikarya</taxon>
        <taxon>Ascomycota</taxon>
        <taxon>Pezizomycotina</taxon>
        <taxon>Eurotiomycetes</taxon>
        <taxon>Eurotiomycetidae</taxon>
        <taxon>Eurotiales</taxon>
        <taxon>Aspergillaceae</taxon>
        <taxon>Aspergillus</taxon>
        <taxon>Aspergillus subgen. Circumdati</taxon>
    </lineage>
</organism>
<evidence type="ECO:0000256" key="3">
    <source>
        <dbReference type="ARBA" id="ARBA00022801"/>
    </source>
</evidence>
<evidence type="ECO:0000256" key="5">
    <source>
        <dbReference type="RuleBase" id="RU361187"/>
    </source>
</evidence>
<evidence type="ECO:0000313" key="6">
    <source>
        <dbReference type="EMBL" id="GFF19049.1"/>
    </source>
</evidence>
<dbReference type="EMBL" id="BLJY01000009">
    <property type="protein sequence ID" value="GFF19049.1"/>
    <property type="molecule type" value="Genomic_DNA"/>
</dbReference>
<dbReference type="Proteomes" id="UP000452235">
    <property type="component" value="Unassembled WGS sequence"/>
</dbReference>
<comment type="similarity">
    <text evidence="1 5">Belongs to the glycosyl hydrolase 43 family.</text>
</comment>
<dbReference type="InterPro" id="IPR006710">
    <property type="entry name" value="Glyco_hydro_43"/>
</dbReference>
<keyword evidence="2" id="KW-0732">Signal</keyword>
<dbReference type="PANTHER" id="PTHR42812:SF5">
    <property type="entry name" value="ENDO-ARABINASE"/>
    <property type="match status" value="1"/>
</dbReference>
<protein>
    <submittedName>
        <fullName evidence="6">Putative arabinan-endo 1,5-alpha-L-arabinase</fullName>
    </submittedName>
</protein>
<accession>A0A5M3Z884</accession>
<dbReference type="InterPro" id="IPR023296">
    <property type="entry name" value="Glyco_hydro_beta-prop_sf"/>
</dbReference>
<dbReference type="AlphaFoldDB" id="A0A5M3Z884"/>
<dbReference type="InterPro" id="IPR051795">
    <property type="entry name" value="Glycosyl_Hydrlase_43"/>
</dbReference>
<dbReference type="GO" id="GO:0005975">
    <property type="term" value="P:carbohydrate metabolic process"/>
    <property type="evidence" value="ECO:0007669"/>
    <property type="project" value="InterPro"/>
</dbReference>
<dbReference type="Gene3D" id="2.115.10.20">
    <property type="entry name" value="Glycosyl hydrolase domain, family 43"/>
    <property type="match status" value="1"/>
</dbReference>
<dbReference type="GO" id="GO:0004553">
    <property type="term" value="F:hydrolase activity, hydrolyzing O-glycosyl compounds"/>
    <property type="evidence" value="ECO:0007669"/>
    <property type="project" value="InterPro"/>
</dbReference>
<keyword evidence="3 5" id="KW-0378">Hydrolase</keyword>
<comment type="caution">
    <text evidence="6">The sequence shown here is derived from an EMBL/GenBank/DDBJ whole genome shotgun (WGS) entry which is preliminary data.</text>
</comment>
<dbReference type="Pfam" id="PF04616">
    <property type="entry name" value="Glyco_hydro_43"/>
    <property type="match status" value="1"/>
</dbReference>
<gene>
    <name evidence="6" type="ORF">ATEIFO6365_0009041200</name>
</gene>
<dbReference type="SUPFAM" id="SSF75005">
    <property type="entry name" value="Arabinanase/levansucrase/invertase"/>
    <property type="match status" value="1"/>
</dbReference>
<keyword evidence="4 5" id="KW-0326">Glycosidase</keyword>
<dbReference type="OrthoDB" id="3879658at2759"/>
<sequence>MLPATLKPALIASILGLAVVHAAEPWKILDVDFPDPAVLKTDDGYYAFGTTSGGINAQVAHSTDFQSWTLLDGVDALPGPFPSWVAEGGSPSVWAPDVIQRDDGTFVMYYSATARNSTKHCIGAATSPSAQGPYTPEANALACPLAQGGAIDASGFQDDDGTRYVVYKVDGNSLNTGDTQHPTPIMLQKLAADAVTPVGDATQLIDRDEADGPLVEAPSLVKHDGTYYLSFSSNMFNTMYYDMSWATASAITGPWTKAAGPGAPLLSSGDPSSAGSLGGPGGADFRADGAAILFHAFNNGKDTADGRGVWAGNIELADGRITLV</sequence>
<dbReference type="VEuPathDB" id="FungiDB:ATEG_07817"/>
<reference evidence="6 7" key="1">
    <citation type="submission" date="2020-01" db="EMBL/GenBank/DDBJ databases">
        <title>Aspergillus terreus IFO 6365 whole genome shotgun sequence.</title>
        <authorList>
            <person name="Kanamasa S."/>
            <person name="Takahashi H."/>
        </authorList>
    </citation>
    <scope>NUCLEOTIDE SEQUENCE [LARGE SCALE GENOMIC DNA]</scope>
    <source>
        <strain evidence="6 7">IFO 6365</strain>
    </source>
</reference>